<name>A0A7J7M283_9MAGN</name>
<accession>A0A7J7M283</accession>
<feature type="non-terminal residue" evidence="1">
    <location>
        <position position="74"/>
    </location>
</feature>
<comment type="caution">
    <text evidence="1">The sequence shown here is derived from an EMBL/GenBank/DDBJ whole genome shotgun (WGS) entry which is preliminary data.</text>
</comment>
<dbReference type="AlphaFoldDB" id="A0A7J7M283"/>
<organism evidence="1 2">
    <name type="scientific">Kingdonia uniflora</name>
    <dbReference type="NCBI Taxonomy" id="39325"/>
    <lineage>
        <taxon>Eukaryota</taxon>
        <taxon>Viridiplantae</taxon>
        <taxon>Streptophyta</taxon>
        <taxon>Embryophyta</taxon>
        <taxon>Tracheophyta</taxon>
        <taxon>Spermatophyta</taxon>
        <taxon>Magnoliopsida</taxon>
        <taxon>Ranunculales</taxon>
        <taxon>Circaeasteraceae</taxon>
        <taxon>Kingdonia</taxon>
    </lineage>
</organism>
<protein>
    <submittedName>
        <fullName evidence="1">Uncharacterized protein</fullName>
    </submittedName>
</protein>
<evidence type="ECO:0000313" key="1">
    <source>
        <dbReference type="EMBL" id="KAF6148967.1"/>
    </source>
</evidence>
<evidence type="ECO:0000313" key="2">
    <source>
        <dbReference type="Proteomes" id="UP000541444"/>
    </source>
</evidence>
<keyword evidence="2" id="KW-1185">Reference proteome</keyword>
<proteinExistence type="predicted"/>
<gene>
    <name evidence="1" type="ORF">GIB67_026712</name>
</gene>
<reference evidence="1 2" key="1">
    <citation type="journal article" date="2020" name="IScience">
        <title>Genome Sequencing of the Endangered Kingdonia uniflora (Circaeasteraceae, Ranunculales) Reveals Potential Mechanisms of Evolutionary Specialization.</title>
        <authorList>
            <person name="Sun Y."/>
            <person name="Deng T."/>
            <person name="Zhang A."/>
            <person name="Moore M.J."/>
            <person name="Landis J.B."/>
            <person name="Lin N."/>
            <person name="Zhang H."/>
            <person name="Zhang X."/>
            <person name="Huang J."/>
            <person name="Zhang X."/>
            <person name="Sun H."/>
            <person name="Wang H."/>
        </authorList>
    </citation>
    <scope>NUCLEOTIDE SEQUENCE [LARGE SCALE GENOMIC DNA]</scope>
    <source>
        <strain evidence="1">TB1705</strain>
        <tissue evidence="1">Leaf</tissue>
    </source>
</reference>
<dbReference type="Proteomes" id="UP000541444">
    <property type="component" value="Unassembled WGS sequence"/>
</dbReference>
<sequence>MNKCGLHRRTCRNIRSTKTLLIRYCKGVWRSTLTQALNFTTSSIVLSRLNFKIEVKLVHCNWGFWISRVLGDWN</sequence>
<dbReference type="EMBL" id="JACGCM010001823">
    <property type="protein sequence ID" value="KAF6148967.1"/>
    <property type="molecule type" value="Genomic_DNA"/>
</dbReference>